<sequence>MMPEISAAQAVEHAQRGDAVILDVRPQVVRHQGSVPGAVVVEPAELTGRLRVNSQVRRDAEVAVIALNAQAEEIESRLSRLGFTRLVRIAGGFRALRGERA</sequence>
<dbReference type="RefSeq" id="WP_290703646.1">
    <property type="nucleotide sequence ID" value="NZ_BAAAVS010000018.1"/>
</dbReference>
<evidence type="ECO:0000313" key="3">
    <source>
        <dbReference type="Proteomes" id="UP001501035"/>
    </source>
</evidence>
<dbReference type="CDD" id="cd00158">
    <property type="entry name" value="RHOD"/>
    <property type="match status" value="1"/>
</dbReference>
<evidence type="ECO:0000259" key="1">
    <source>
        <dbReference type="PROSITE" id="PS50206"/>
    </source>
</evidence>
<dbReference type="Gene3D" id="3.40.250.10">
    <property type="entry name" value="Rhodanese-like domain"/>
    <property type="match status" value="1"/>
</dbReference>
<gene>
    <name evidence="2" type="ORF">GCM10010528_10420</name>
</gene>
<keyword evidence="3" id="KW-1185">Reference proteome</keyword>
<dbReference type="PROSITE" id="PS50206">
    <property type="entry name" value="RHODANESE_3"/>
    <property type="match status" value="1"/>
</dbReference>
<evidence type="ECO:0000313" key="2">
    <source>
        <dbReference type="EMBL" id="GAA3031056.1"/>
    </source>
</evidence>
<comment type="caution">
    <text evidence="2">The sequence shown here is derived from an EMBL/GenBank/DDBJ whole genome shotgun (WGS) entry which is preliminary data.</text>
</comment>
<organism evidence="2 3">
    <name type="scientific">Gordonia defluvii</name>
    <dbReference type="NCBI Taxonomy" id="283718"/>
    <lineage>
        <taxon>Bacteria</taxon>
        <taxon>Bacillati</taxon>
        <taxon>Actinomycetota</taxon>
        <taxon>Actinomycetes</taxon>
        <taxon>Mycobacteriales</taxon>
        <taxon>Gordoniaceae</taxon>
        <taxon>Gordonia</taxon>
    </lineage>
</organism>
<dbReference type="InterPro" id="IPR001763">
    <property type="entry name" value="Rhodanese-like_dom"/>
</dbReference>
<dbReference type="Pfam" id="PF00581">
    <property type="entry name" value="Rhodanese"/>
    <property type="match status" value="1"/>
</dbReference>
<accession>A0ABP6L773</accession>
<reference evidence="3" key="1">
    <citation type="journal article" date="2019" name="Int. J. Syst. Evol. Microbiol.">
        <title>The Global Catalogue of Microorganisms (GCM) 10K type strain sequencing project: providing services to taxonomists for standard genome sequencing and annotation.</title>
        <authorList>
            <consortium name="The Broad Institute Genomics Platform"/>
            <consortium name="The Broad Institute Genome Sequencing Center for Infectious Disease"/>
            <person name="Wu L."/>
            <person name="Ma J."/>
        </authorList>
    </citation>
    <scope>NUCLEOTIDE SEQUENCE [LARGE SCALE GENOMIC DNA]</scope>
    <source>
        <strain evidence="3">JCM 14234</strain>
    </source>
</reference>
<dbReference type="InterPro" id="IPR036873">
    <property type="entry name" value="Rhodanese-like_dom_sf"/>
</dbReference>
<name>A0ABP6L773_9ACTN</name>
<protein>
    <recommendedName>
        <fullName evidence="1">Rhodanese domain-containing protein</fullName>
    </recommendedName>
</protein>
<dbReference type="EMBL" id="BAAAVS010000018">
    <property type="protein sequence ID" value="GAA3031056.1"/>
    <property type="molecule type" value="Genomic_DNA"/>
</dbReference>
<proteinExistence type="predicted"/>
<feature type="domain" description="Rhodanese" evidence="1">
    <location>
        <begin position="15"/>
        <end position="100"/>
    </location>
</feature>
<dbReference type="Proteomes" id="UP001501035">
    <property type="component" value="Unassembled WGS sequence"/>
</dbReference>
<dbReference type="SUPFAM" id="SSF52821">
    <property type="entry name" value="Rhodanese/Cell cycle control phosphatase"/>
    <property type="match status" value="1"/>
</dbReference>